<feature type="transmembrane region" description="Helical" evidence="7">
    <location>
        <begin position="488"/>
        <end position="506"/>
    </location>
</feature>
<evidence type="ECO:0000256" key="4">
    <source>
        <dbReference type="ARBA" id="ARBA00022692"/>
    </source>
</evidence>
<dbReference type="Pfam" id="PF04632">
    <property type="entry name" value="FUSC"/>
    <property type="match status" value="1"/>
</dbReference>
<feature type="transmembrane region" description="Helical" evidence="7">
    <location>
        <begin position="124"/>
        <end position="145"/>
    </location>
</feature>
<evidence type="ECO:0000256" key="5">
    <source>
        <dbReference type="ARBA" id="ARBA00022989"/>
    </source>
</evidence>
<feature type="transmembrane region" description="Helical" evidence="7">
    <location>
        <begin position="20"/>
        <end position="40"/>
    </location>
</feature>
<name>A0A969WB13_9GAMM</name>
<dbReference type="GO" id="GO:0005886">
    <property type="term" value="C:plasma membrane"/>
    <property type="evidence" value="ECO:0007669"/>
    <property type="project" value="UniProtKB-SubCell"/>
</dbReference>
<evidence type="ECO:0000313" key="9">
    <source>
        <dbReference type="Proteomes" id="UP000653472"/>
    </source>
</evidence>
<keyword evidence="4 7" id="KW-0812">Transmembrane</keyword>
<keyword evidence="2" id="KW-0813">Transport</keyword>
<feature type="transmembrane region" description="Helical" evidence="7">
    <location>
        <begin position="72"/>
        <end position="92"/>
    </location>
</feature>
<dbReference type="PANTHER" id="PTHR30509">
    <property type="entry name" value="P-HYDROXYBENZOIC ACID EFFLUX PUMP SUBUNIT-RELATED"/>
    <property type="match status" value="1"/>
</dbReference>
<sequence length="707" mass="75636">MSGTDLRHFGRQLFGLTPPQRITVLFVFRTIVSAALAMWLSMRFGLDRPSTSMITVIIVAQPQSGLVLAKSVYRALGTLIGCGVTLLFVSLFAQYRELFIGSVALWVGICAAGSAYFRDFKAYGFILSGYTALIIGFPAALHTGVTFDTALSRVSEVLLGILCAGVVADTVFPHRLAPALVELVRTRYRDFAMLIAGTLSSRDEPGESARRHARLAGDIMRFESLRASVYFEDPEVRIRNPRLQQLNVAFMAALTSFHALERLLARQRAKGGDLIDRIVCTRAKSLIDVLADPPGSAAEARTTLPRLESAVAALSMPVDASGIPPEQAPEFHSGIDLLRQLGDELITYTRLYASLAHAVPPAALRPALPDSSRFTPHGDLPTAIAAGARAALALVLVCTFWIATDWSAGSGAALIACIVCCFFAASPTPVLATRQMMLGAVFSTLLSWPYALILQPAVGDSFTMLIVSMLPIMIPALWLAAQPATAGVGLPAALFFASLAAPQTPMIQDPASLLNQGLSLFLGMAAGGIVFSTLIPAEGAVRLDRLLNALRKQLSEVCTRPLDGLRARFESHCRDLQMQISITTKISEAAITDAQNYGLSLLEIGHAIIDARRTLATHADLAPLHGAMSATLDAVVRVAEQASALRRRRALKRLDDLIADVGAMHLHAPAALAARQRLLHALYRLRAGLLDAADHPESLSAGAAHAA</sequence>
<keyword evidence="9" id="KW-1185">Reference proteome</keyword>
<feature type="transmembrane region" description="Helical" evidence="7">
    <location>
        <begin position="518"/>
        <end position="537"/>
    </location>
</feature>
<accession>A0A969WB13</accession>
<keyword evidence="3" id="KW-1003">Cell membrane</keyword>
<comment type="caution">
    <text evidence="8">The sequence shown here is derived from an EMBL/GenBank/DDBJ whole genome shotgun (WGS) entry which is preliminary data.</text>
</comment>
<dbReference type="AlphaFoldDB" id="A0A969WB13"/>
<evidence type="ECO:0000256" key="2">
    <source>
        <dbReference type="ARBA" id="ARBA00022448"/>
    </source>
</evidence>
<keyword evidence="5 7" id="KW-1133">Transmembrane helix</keyword>
<feature type="transmembrane region" description="Helical" evidence="7">
    <location>
        <begin position="437"/>
        <end position="455"/>
    </location>
</feature>
<evidence type="ECO:0000256" key="6">
    <source>
        <dbReference type="ARBA" id="ARBA00023136"/>
    </source>
</evidence>
<organism evidence="8 9">
    <name type="scientific">Solimonas marina</name>
    <dbReference type="NCBI Taxonomy" id="2714601"/>
    <lineage>
        <taxon>Bacteria</taxon>
        <taxon>Pseudomonadati</taxon>
        <taxon>Pseudomonadota</taxon>
        <taxon>Gammaproteobacteria</taxon>
        <taxon>Nevskiales</taxon>
        <taxon>Nevskiaceae</taxon>
        <taxon>Solimonas</taxon>
    </lineage>
</organism>
<feature type="transmembrane region" description="Helical" evidence="7">
    <location>
        <begin position="98"/>
        <end position="117"/>
    </location>
</feature>
<keyword evidence="6 7" id="KW-0472">Membrane</keyword>
<dbReference type="PANTHER" id="PTHR30509:SF9">
    <property type="entry name" value="MULTIDRUG RESISTANCE PROTEIN MDTO"/>
    <property type="match status" value="1"/>
</dbReference>
<evidence type="ECO:0000256" key="3">
    <source>
        <dbReference type="ARBA" id="ARBA00022475"/>
    </source>
</evidence>
<reference evidence="8" key="1">
    <citation type="submission" date="2020-03" db="EMBL/GenBank/DDBJ databases">
        <title>Solimonas marina sp. nov., isolated from deep seawater of the Pacific Ocean.</title>
        <authorList>
            <person name="Liu X."/>
            <person name="Lai Q."/>
            <person name="Sun F."/>
            <person name="Gai Y."/>
            <person name="Li G."/>
            <person name="Shao Z."/>
        </authorList>
    </citation>
    <scope>NUCLEOTIDE SEQUENCE</scope>
    <source>
        <strain evidence="8">C16B3</strain>
    </source>
</reference>
<dbReference type="EMBL" id="JAAVXB010000005">
    <property type="protein sequence ID" value="NKF22864.1"/>
    <property type="molecule type" value="Genomic_DNA"/>
</dbReference>
<proteinExistence type="predicted"/>
<evidence type="ECO:0000256" key="1">
    <source>
        <dbReference type="ARBA" id="ARBA00004651"/>
    </source>
</evidence>
<feature type="transmembrane region" description="Helical" evidence="7">
    <location>
        <begin position="380"/>
        <end position="402"/>
    </location>
</feature>
<dbReference type="InterPro" id="IPR006726">
    <property type="entry name" value="PHBA_efflux_AaeB/fusaric-R"/>
</dbReference>
<protein>
    <submittedName>
        <fullName evidence="8">FUSC family protein</fullName>
    </submittedName>
</protein>
<comment type="subcellular location">
    <subcellularLocation>
        <location evidence="1">Cell membrane</location>
        <topology evidence="1">Multi-pass membrane protein</topology>
    </subcellularLocation>
</comment>
<dbReference type="GO" id="GO:0022857">
    <property type="term" value="F:transmembrane transporter activity"/>
    <property type="evidence" value="ECO:0007669"/>
    <property type="project" value="InterPro"/>
</dbReference>
<dbReference type="RefSeq" id="WP_168148175.1">
    <property type="nucleotide sequence ID" value="NZ_JAAVXB010000005.1"/>
</dbReference>
<gene>
    <name evidence="8" type="ORF">G7Y82_11090</name>
</gene>
<evidence type="ECO:0000256" key="7">
    <source>
        <dbReference type="SAM" id="Phobius"/>
    </source>
</evidence>
<feature type="transmembrane region" description="Helical" evidence="7">
    <location>
        <begin position="408"/>
        <end position="425"/>
    </location>
</feature>
<evidence type="ECO:0000313" key="8">
    <source>
        <dbReference type="EMBL" id="NKF22864.1"/>
    </source>
</evidence>
<dbReference type="Proteomes" id="UP000653472">
    <property type="component" value="Unassembled WGS sequence"/>
</dbReference>